<dbReference type="AlphaFoldDB" id="A0A8R7QFU0"/>
<reference evidence="3" key="3">
    <citation type="submission" date="2022-06" db="UniProtKB">
        <authorList>
            <consortium name="EnsemblPlants"/>
        </authorList>
    </citation>
    <scope>IDENTIFICATION</scope>
</reference>
<protein>
    <submittedName>
        <fullName evidence="3">Uncharacterized protein</fullName>
    </submittedName>
</protein>
<dbReference type="Gramene" id="TuG1812G0500002204.01.T01">
    <property type="protein sequence ID" value="TuG1812G0500002204.01.T01"/>
    <property type="gene ID" value="TuG1812G0500002204.01"/>
</dbReference>
<proteinExistence type="predicted"/>
<reference evidence="3" key="2">
    <citation type="submission" date="2018-03" db="EMBL/GenBank/DDBJ databases">
        <title>The Triticum urartu genome reveals the dynamic nature of wheat genome evolution.</title>
        <authorList>
            <person name="Ling H."/>
            <person name="Ma B."/>
            <person name="Shi X."/>
            <person name="Liu H."/>
            <person name="Dong L."/>
            <person name="Sun H."/>
            <person name="Cao Y."/>
            <person name="Gao Q."/>
            <person name="Zheng S."/>
            <person name="Li Y."/>
            <person name="Yu Y."/>
            <person name="Du H."/>
            <person name="Qi M."/>
            <person name="Li Y."/>
            <person name="Yu H."/>
            <person name="Cui Y."/>
            <person name="Wang N."/>
            <person name="Chen C."/>
            <person name="Wu H."/>
            <person name="Zhao Y."/>
            <person name="Zhang J."/>
            <person name="Li Y."/>
            <person name="Zhou W."/>
            <person name="Zhang B."/>
            <person name="Hu W."/>
            <person name="Eijk M."/>
            <person name="Tang J."/>
            <person name="Witsenboer H."/>
            <person name="Zhao S."/>
            <person name="Li Z."/>
            <person name="Zhang A."/>
            <person name="Wang D."/>
            <person name="Liang C."/>
        </authorList>
    </citation>
    <scope>NUCLEOTIDE SEQUENCE [LARGE SCALE GENOMIC DNA]</scope>
    <source>
        <strain evidence="3">cv. G1812</strain>
    </source>
</reference>
<organism evidence="3 4">
    <name type="scientific">Triticum urartu</name>
    <name type="common">Red wild einkorn</name>
    <name type="synonym">Crithodium urartu</name>
    <dbReference type="NCBI Taxonomy" id="4572"/>
    <lineage>
        <taxon>Eukaryota</taxon>
        <taxon>Viridiplantae</taxon>
        <taxon>Streptophyta</taxon>
        <taxon>Embryophyta</taxon>
        <taxon>Tracheophyta</taxon>
        <taxon>Spermatophyta</taxon>
        <taxon>Magnoliopsida</taxon>
        <taxon>Liliopsida</taxon>
        <taxon>Poales</taxon>
        <taxon>Poaceae</taxon>
        <taxon>BOP clade</taxon>
        <taxon>Pooideae</taxon>
        <taxon>Triticodae</taxon>
        <taxon>Triticeae</taxon>
        <taxon>Triticinae</taxon>
        <taxon>Triticum</taxon>
    </lineage>
</organism>
<reference evidence="4" key="1">
    <citation type="journal article" date="2013" name="Nature">
        <title>Draft genome of the wheat A-genome progenitor Triticum urartu.</title>
        <authorList>
            <person name="Ling H.Q."/>
            <person name="Zhao S."/>
            <person name="Liu D."/>
            <person name="Wang J."/>
            <person name="Sun H."/>
            <person name="Zhang C."/>
            <person name="Fan H."/>
            <person name="Li D."/>
            <person name="Dong L."/>
            <person name="Tao Y."/>
            <person name="Gao C."/>
            <person name="Wu H."/>
            <person name="Li Y."/>
            <person name="Cui Y."/>
            <person name="Guo X."/>
            <person name="Zheng S."/>
            <person name="Wang B."/>
            <person name="Yu K."/>
            <person name="Liang Q."/>
            <person name="Yang W."/>
            <person name="Lou X."/>
            <person name="Chen J."/>
            <person name="Feng M."/>
            <person name="Jian J."/>
            <person name="Zhang X."/>
            <person name="Luo G."/>
            <person name="Jiang Y."/>
            <person name="Liu J."/>
            <person name="Wang Z."/>
            <person name="Sha Y."/>
            <person name="Zhang B."/>
            <person name="Wu H."/>
            <person name="Tang D."/>
            <person name="Shen Q."/>
            <person name="Xue P."/>
            <person name="Zou S."/>
            <person name="Wang X."/>
            <person name="Liu X."/>
            <person name="Wang F."/>
            <person name="Yang Y."/>
            <person name="An X."/>
            <person name="Dong Z."/>
            <person name="Zhang K."/>
            <person name="Zhang X."/>
            <person name="Luo M.C."/>
            <person name="Dvorak J."/>
            <person name="Tong Y."/>
            <person name="Wang J."/>
            <person name="Yang H."/>
            <person name="Li Z."/>
            <person name="Wang D."/>
            <person name="Zhang A."/>
            <person name="Wang J."/>
        </authorList>
    </citation>
    <scope>NUCLEOTIDE SEQUENCE</scope>
    <source>
        <strain evidence="4">cv. G1812</strain>
    </source>
</reference>
<keyword evidence="4" id="KW-1185">Reference proteome</keyword>
<dbReference type="EnsemblPlants" id="TuG1812G0500002204.01.T01">
    <property type="protein sequence ID" value="TuG1812G0500002204.01.T01"/>
    <property type="gene ID" value="TuG1812G0500002204.01"/>
</dbReference>
<name>A0A8R7QFU0_TRIUA</name>
<feature type="region of interest" description="Disordered" evidence="1">
    <location>
        <begin position="1"/>
        <end position="97"/>
    </location>
</feature>
<feature type="transmembrane region" description="Helical" evidence="2">
    <location>
        <begin position="163"/>
        <end position="187"/>
    </location>
</feature>
<keyword evidence="2" id="KW-0812">Transmembrane</keyword>
<evidence type="ECO:0000256" key="2">
    <source>
        <dbReference type="SAM" id="Phobius"/>
    </source>
</evidence>
<accession>A0A8R7QFU0</accession>
<keyword evidence="2" id="KW-0472">Membrane</keyword>
<evidence type="ECO:0000256" key="1">
    <source>
        <dbReference type="SAM" id="MobiDB-lite"/>
    </source>
</evidence>
<evidence type="ECO:0000313" key="3">
    <source>
        <dbReference type="EnsemblPlants" id="TuG1812G0500002204.01.T01"/>
    </source>
</evidence>
<sequence length="189" mass="20514">MKSQSTAGAGRVPTRAASTLACASAISRMDRRKSSYGATESVTTATPQPPPETTFMAAIPAKTPPPSLSEPPSSSTLRDRKLTARAPSSSSSSSSRLRAATWRWRTPEKELVRGCMHAESNEPAAAAAEGEGDGLWLALGRPWPWSFLRALGKWRNDLSLARFLLLLLFFLDSSSIPSMFLLISWYVET</sequence>
<keyword evidence="2" id="KW-1133">Transmembrane helix</keyword>
<feature type="compositionally biased region" description="Low complexity" evidence="1">
    <location>
        <begin position="84"/>
        <end position="97"/>
    </location>
</feature>
<dbReference type="Proteomes" id="UP000015106">
    <property type="component" value="Chromosome 5"/>
</dbReference>
<evidence type="ECO:0000313" key="4">
    <source>
        <dbReference type="Proteomes" id="UP000015106"/>
    </source>
</evidence>